<evidence type="ECO:0000256" key="1">
    <source>
        <dbReference type="ARBA" id="ARBA00004141"/>
    </source>
</evidence>
<feature type="transmembrane region" description="Helical" evidence="5">
    <location>
        <begin position="91"/>
        <end position="114"/>
    </location>
</feature>
<feature type="transmembrane region" description="Helical" evidence="5">
    <location>
        <begin position="35"/>
        <end position="54"/>
    </location>
</feature>
<dbReference type="Gene3D" id="1.10.3430.10">
    <property type="entry name" value="Ammonium transporter AmtB like domains"/>
    <property type="match status" value="1"/>
</dbReference>
<feature type="transmembrane region" description="Helical" evidence="5">
    <location>
        <begin position="60"/>
        <end position="79"/>
    </location>
</feature>
<evidence type="ECO:0000256" key="2">
    <source>
        <dbReference type="ARBA" id="ARBA00022692"/>
    </source>
</evidence>
<dbReference type="Proteomes" id="UP000322159">
    <property type="component" value="Chromosome"/>
</dbReference>
<gene>
    <name evidence="6" type="ORF">FLP23_09160</name>
</gene>
<evidence type="ECO:0000256" key="5">
    <source>
        <dbReference type="SAM" id="Phobius"/>
    </source>
</evidence>
<sequence length="342" mass="34680">MPALVALAALASAVMTVAVAAMFRPAGRRVAVLRAILATALATVVTAGAGTALRADTPEFLMSVSFAVAPVAILLGAAAEEAAPGRRRVAWSLVLGWALVVFPASVIVPPLVFAACTMPECRVEDFGGGLALLVSSAASALLAWRAHVHGAEQGWARFAVPVLVLWLGGALWLMSLEGAIDSYTGRILLAALLSPLAGGAAWLIVDLLRQASRHPLRSVADGVVAGLVAIVPGAATVSFPWSATVGAAAGAAAALVYGARRIASAGRGGHWALVVLASTAIGYLAPAVSGDTIGLLFSGRIAALLPPLAAFLAIAAFGVVTSVPSWLMRGPRRASDATRRTR</sequence>
<accession>A0A5C1Y8E5</accession>
<dbReference type="SUPFAM" id="SSF111352">
    <property type="entry name" value="Ammonium transporter"/>
    <property type="match status" value="1"/>
</dbReference>
<dbReference type="AlphaFoldDB" id="A0A5C1Y8E5"/>
<keyword evidence="2 5" id="KW-0812">Transmembrane</keyword>
<feature type="transmembrane region" description="Helical" evidence="5">
    <location>
        <begin position="187"/>
        <end position="207"/>
    </location>
</feature>
<dbReference type="GO" id="GO:0016020">
    <property type="term" value="C:membrane"/>
    <property type="evidence" value="ECO:0007669"/>
    <property type="project" value="UniProtKB-SubCell"/>
</dbReference>
<feature type="transmembrane region" description="Helical" evidence="5">
    <location>
        <begin position="219"/>
        <end position="235"/>
    </location>
</feature>
<proteinExistence type="predicted"/>
<keyword evidence="7" id="KW-1185">Reference proteome</keyword>
<evidence type="ECO:0000256" key="4">
    <source>
        <dbReference type="ARBA" id="ARBA00023136"/>
    </source>
</evidence>
<evidence type="ECO:0008006" key="8">
    <source>
        <dbReference type="Google" id="ProtNLM"/>
    </source>
</evidence>
<evidence type="ECO:0000313" key="7">
    <source>
        <dbReference type="Proteomes" id="UP000322159"/>
    </source>
</evidence>
<reference evidence="6 7" key="1">
    <citation type="submission" date="2019-09" db="EMBL/GenBank/DDBJ databases">
        <title>Genome sequencing of strain KACC 19322.</title>
        <authorList>
            <person name="Heo J."/>
            <person name="Kim S.-J."/>
            <person name="Kim J.-S."/>
            <person name="Hong S.-B."/>
            <person name="Kwon S.-W."/>
        </authorList>
    </citation>
    <scope>NUCLEOTIDE SEQUENCE [LARGE SCALE GENOMIC DNA]</scope>
    <source>
        <strain evidence="6 7">KACC 19322</strain>
    </source>
</reference>
<feature type="transmembrane region" description="Helical" evidence="5">
    <location>
        <begin position="241"/>
        <end position="259"/>
    </location>
</feature>
<evidence type="ECO:0000256" key="3">
    <source>
        <dbReference type="ARBA" id="ARBA00022989"/>
    </source>
</evidence>
<dbReference type="RefSeq" id="WP_149325578.1">
    <property type="nucleotide sequence ID" value="NZ_CP043504.1"/>
</dbReference>
<feature type="transmembrane region" description="Helical" evidence="5">
    <location>
        <begin position="6"/>
        <end position="23"/>
    </location>
</feature>
<feature type="transmembrane region" description="Helical" evidence="5">
    <location>
        <begin position="126"/>
        <end position="144"/>
    </location>
</feature>
<keyword evidence="3 5" id="KW-1133">Transmembrane helix</keyword>
<keyword evidence="4 5" id="KW-0472">Membrane</keyword>
<name>A0A5C1Y8E5_9MICO</name>
<dbReference type="EMBL" id="CP043504">
    <property type="protein sequence ID" value="QEO10161.1"/>
    <property type="molecule type" value="Genomic_DNA"/>
</dbReference>
<dbReference type="KEGG" id="lyk:FLP23_09160"/>
<organism evidence="6 7">
    <name type="scientific">Protaetiibacter larvae</name>
    <dbReference type="NCBI Taxonomy" id="2592654"/>
    <lineage>
        <taxon>Bacteria</taxon>
        <taxon>Bacillati</taxon>
        <taxon>Actinomycetota</taxon>
        <taxon>Actinomycetes</taxon>
        <taxon>Micrococcales</taxon>
        <taxon>Microbacteriaceae</taxon>
        <taxon>Protaetiibacter</taxon>
    </lineage>
</organism>
<feature type="transmembrane region" description="Helical" evidence="5">
    <location>
        <begin position="301"/>
        <end position="323"/>
    </location>
</feature>
<evidence type="ECO:0000313" key="6">
    <source>
        <dbReference type="EMBL" id="QEO10161.1"/>
    </source>
</evidence>
<feature type="transmembrane region" description="Helical" evidence="5">
    <location>
        <begin position="156"/>
        <end position="175"/>
    </location>
</feature>
<dbReference type="InterPro" id="IPR029020">
    <property type="entry name" value="Ammonium/urea_transptr"/>
</dbReference>
<dbReference type="OrthoDB" id="5119143at2"/>
<comment type="subcellular location">
    <subcellularLocation>
        <location evidence="1">Membrane</location>
        <topology evidence="1">Multi-pass membrane protein</topology>
    </subcellularLocation>
</comment>
<feature type="transmembrane region" description="Helical" evidence="5">
    <location>
        <begin position="271"/>
        <end position="289"/>
    </location>
</feature>
<protein>
    <recommendedName>
        <fullName evidence="8">Ammonium transporter AmtB-like domain-containing protein</fullName>
    </recommendedName>
</protein>